<evidence type="ECO:0000256" key="2">
    <source>
        <dbReference type="ARBA" id="ARBA00022448"/>
    </source>
</evidence>
<dbReference type="OrthoDB" id="66620at2759"/>
<evidence type="ECO:0008006" key="8">
    <source>
        <dbReference type="Google" id="ProtNLM"/>
    </source>
</evidence>
<dbReference type="PANTHER" id="PTHR48041">
    <property type="entry name" value="ABC TRANSPORTER G FAMILY MEMBER 28"/>
    <property type="match status" value="1"/>
</dbReference>
<evidence type="ECO:0000256" key="4">
    <source>
        <dbReference type="ARBA" id="ARBA00022989"/>
    </source>
</evidence>
<evidence type="ECO:0000256" key="1">
    <source>
        <dbReference type="ARBA" id="ARBA00004141"/>
    </source>
</evidence>
<evidence type="ECO:0000313" key="7">
    <source>
        <dbReference type="Proteomes" id="UP000053660"/>
    </source>
</evidence>
<evidence type="ECO:0000313" key="6">
    <source>
        <dbReference type="EMBL" id="KHJ87401.1"/>
    </source>
</evidence>
<dbReference type="InterPro" id="IPR050352">
    <property type="entry name" value="ABCG_transporters"/>
</dbReference>
<gene>
    <name evidence="6" type="ORF">OESDEN_12827</name>
</gene>
<accession>A0A0B1SU22</accession>
<dbReference type="InterPro" id="IPR027417">
    <property type="entry name" value="P-loop_NTPase"/>
</dbReference>
<organism evidence="6 7">
    <name type="scientific">Oesophagostomum dentatum</name>
    <name type="common">Nodular worm</name>
    <dbReference type="NCBI Taxonomy" id="61180"/>
    <lineage>
        <taxon>Eukaryota</taxon>
        <taxon>Metazoa</taxon>
        <taxon>Ecdysozoa</taxon>
        <taxon>Nematoda</taxon>
        <taxon>Chromadorea</taxon>
        <taxon>Rhabditida</taxon>
        <taxon>Rhabditina</taxon>
        <taxon>Rhabditomorpha</taxon>
        <taxon>Strongyloidea</taxon>
        <taxon>Strongylidae</taxon>
        <taxon>Oesophagostomum</taxon>
    </lineage>
</organism>
<comment type="subcellular location">
    <subcellularLocation>
        <location evidence="1">Membrane</location>
        <topology evidence="1">Multi-pass membrane protein</topology>
    </subcellularLocation>
</comment>
<keyword evidence="4" id="KW-1133">Transmembrane helix</keyword>
<keyword evidence="3" id="KW-0812">Transmembrane</keyword>
<dbReference type="SUPFAM" id="SSF52540">
    <property type="entry name" value="P-loop containing nucleoside triphosphate hydrolases"/>
    <property type="match status" value="1"/>
</dbReference>
<evidence type="ECO:0000256" key="5">
    <source>
        <dbReference type="ARBA" id="ARBA00023136"/>
    </source>
</evidence>
<dbReference type="Proteomes" id="UP000053660">
    <property type="component" value="Unassembled WGS sequence"/>
</dbReference>
<dbReference type="AlphaFoldDB" id="A0A0B1SU22"/>
<reference evidence="6 7" key="1">
    <citation type="submission" date="2014-03" db="EMBL/GenBank/DDBJ databases">
        <title>Draft genome of the hookworm Oesophagostomum dentatum.</title>
        <authorList>
            <person name="Mitreva M."/>
        </authorList>
    </citation>
    <scope>NUCLEOTIDE SEQUENCE [LARGE SCALE GENOMIC DNA]</scope>
    <source>
        <strain evidence="6 7">OD-Hann</strain>
    </source>
</reference>
<dbReference type="EMBL" id="KN557843">
    <property type="protein sequence ID" value="KHJ87401.1"/>
    <property type="molecule type" value="Genomic_DNA"/>
</dbReference>
<keyword evidence="2" id="KW-0813">Transport</keyword>
<keyword evidence="7" id="KW-1185">Reference proteome</keyword>
<protein>
    <recommendedName>
        <fullName evidence="8">ABC transporter domain-containing protein</fullName>
    </recommendedName>
</protein>
<dbReference type="GO" id="GO:0043190">
    <property type="term" value="C:ATP-binding cassette (ABC) transporter complex"/>
    <property type="evidence" value="ECO:0007669"/>
    <property type="project" value="TreeGrafter"/>
</dbReference>
<sequence length="156" mass="17824">MTRPRFLKFCSFVSSRRRYPGYMTLRSLLYYTAALSFGGSIGSDEVELRLHQLMRAFDLLGYGHEKLSDMSKSAQRRASVAIALVKDPLLLVLEDPCHGLEPIACYQLMYCLRTYAVEQNRIVLITLDKPRSDICQMLSKVTVLFHGKVMYSGKVF</sequence>
<evidence type="ECO:0000256" key="3">
    <source>
        <dbReference type="ARBA" id="ARBA00022692"/>
    </source>
</evidence>
<dbReference type="Gene3D" id="3.40.50.300">
    <property type="entry name" value="P-loop containing nucleotide triphosphate hydrolases"/>
    <property type="match status" value="1"/>
</dbReference>
<dbReference type="GO" id="GO:0042626">
    <property type="term" value="F:ATPase-coupled transmembrane transporter activity"/>
    <property type="evidence" value="ECO:0007669"/>
    <property type="project" value="TreeGrafter"/>
</dbReference>
<name>A0A0B1SU22_OESDE</name>
<dbReference type="PANTHER" id="PTHR48041:SF113">
    <property type="entry name" value="ATP-BINDING CASSETTE SUB-FAMILY G MEMBER 5"/>
    <property type="match status" value="1"/>
</dbReference>
<proteinExistence type="predicted"/>
<keyword evidence="5" id="KW-0472">Membrane</keyword>